<evidence type="ECO:0000256" key="4">
    <source>
        <dbReference type="PIRSR" id="PIRSR001434-2"/>
    </source>
</evidence>
<dbReference type="PROSITE" id="PS00868">
    <property type="entry name" value="CYS_MET_METAB_PP"/>
    <property type="match status" value="1"/>
</dbReference>
<evidence type="ECO:0000256" key="3">
    <source>
        <dbReference type="ARBA" id="ARBA00022898"/>
    </source>
</evidence>
<dbReference type="RefSeq" id="WP_136734771.1">
    <property type="nucleotide sequence ID" value="NZ_SWDB01000007.1"/>
</dbReference>
<keyword evidence="7" id="KW-1185">Reference proteome</keyword>
<feature type="modified residue" description="N6-(pyridoxal phosphate)lysine" evidence="4">
    <location>
        <position position="198"/>
    </location>
</feature>
<reference evidence="6 7" key="1">
    <citation type="submission" date="2019-04" db="EMBL/GenBank/DDBJ databases">
        <title>Thalassotalea guangxiensis sp. nov., isolated from sediment of the coastal wetland.</title>
        <authorList>
            <person name="Zheng S."/>
            <person name="Zhang D."/>
        </authorList>
    </citation>
    <scope>NUCLEOTIDE SEQUENCE [LARGE SCALE GENOMIC DNA]</scope>
    <source>
        <strain evidence="6 7">ZS-4</strain>
    </source>
</reference>
<dbReference type="SUPFAM" id="SSF53383">
    <property type="entry name" value="PLP-dependent transferases"/>
    <property type="match status" value="1"/>
</dbReference>
<dbReference type="FunFam" id="3.40.640.10:FF:000009">
    <property type="entry name" value="Cystathionine gamma-synthase homolog"/>
    <property type="match status" value="1"/>
</dbReference>
<dbReference type="PANTHER" id="PTHR11808">
    <property type="entry name" value="TRANS-SULFURATION ENZYME FAMILY MEMBER"/>
    <property type="match status" value="1"/>
</dbReference>
<evidence type="ECO:0000313" key="6">
    <source>
        <dbReference type="EMBL" id="TKB46704.1"/>
    </source>
</evidence>
<dbReference type="GO" id="GO:0005737">
    <property type="term" value="C:cytoplasm"/>
    <property type="evidence" value="ECO:0007669"/>
    <property type="project" value="TreeGrafter"/>
</dbReference>
<accession>A0A4U1B7W1</accession>
<evidence type="ECO:0000256" key="2">
    <source>
        <dbReference type="ARBA" id="ARBA00009077"/>
    </source>
</evidence>
<dbReference type="GO" id="GO:0003962">
    <property type="term" value="F:cystathionine gamma-synthase activity"/>
    <property type="evidence" value="ECO:0007669"/>
    <property type="project" value="UniProtKB-EC"/>
</dbReference>
<protein>
    <submittedName>
        <fullName evidence="6">Cystathionine gamma-synthase</fullName>
        <ecNumber evidence="6">2.5.1.48</ecNumber>
    </submittedName>
</protein>
<dbReference type="InterPro" id="IPR000277">
    <property type="entry name" value="Cys/Met-Metab_PyrdxlP-dep_enz"/>
</dbReference>
<dbReference type="AlphaFoldDB" id="A0A4U1B7W1"/>
<dbReference type="Pfam" id="PF01053">
    <property type="entry name" value="Cys_Met_Meta_PP"/>
    <property type="match status" value="1"/>
</dbReference>
<dbReference type="GO" id="GO:0019346">
    <property type="term" value="P:transsulfuration"/>
    <property type="evidence" value="ECO:0007669"/>
    <property type="project" value="InterPro"/>
</dbReference>
<dbReference type="GO" id="GO:0030170">
    <property type="term" value="F:pyridoxal phosphate binding"/>
    <property type="evidence" value="ECO:0007669"/>
    <property type="project" value="InterPro"/>
</dbReference>
<dbReference type="GO" id="GO:0009086">
    <property type="term" value="P:methionine biosynthetic process"/>
    <property type="evidence" value="ECO:0007669"/>
    <property type="project" value="UniProtKB-ARBA"/>
</dbReference>
<dbReference type="InterPro" id="IPR054542">
    <property type="entry name" value="Cys_met_metab_PP"/>
</dbReference>
<keyword evidence="6" id="KW-0808">Transferase</keyword>
<dbReference type="PIRSF" id="PIRSF001434">
    <property type="entry name" value="CGS"/>
    <property type="match status" value="1"/>
</dbReference>
<dbReference type="Gene3D" id="3.90.1150.10">
    <property type="entry name" value="Aspartate Aminotransferase, domain 1"/>
    <property type="match status" value="1"/>
</dbReference>
<comment type="similarity">
    <text evidence="2 5">Belongs to the trans-sulfuration enzymes family.</text>
</comment>
<dbReference type="InterPro" id="IPR015424">
    <property type="entry name" value="PyrdxlP-dep_Trfase"/>
</dbReference>
<dbReference type="OrthoDB" id="9805807at2"/>
<comment type="cofactor">
    <cofactor evidence="1 5">
        <name>pyridoxal 5'-phosphate</name>
        <dbReference type="ChEBI" id="CHEBI:597326"/>
    </cofactor>
</comment>
<comment type="caution">
    <text evidence="6">The sequence shown here is derived from an EMBL/GenBank/DDBJ whole genome shotgun (WGS) entry which is preliminary data.</text>
</comment>
<keyword evidence="3 4" id="KW-0663">Pyridoxal phosphate</keyword>
<dbReference type="InterPro" id="IPR011821">
    <property type="entry name" value="O_succ_thio_ly"/>
</dbReference>
<dbReference type="NCBIfam" id="TIGR02080">
    <property type="entry name" value="O_succ_thio_ly"/>
    <property type="match status" value="1"/>
</dbReference>
<dbReference type="InterPro" id="IPR015421">
    <property type="entry name" value="PyrdxlP-dep_Trfase_major"/>
</dbReference>
<proteinExistence type="inferred from homology"/>
<organism evidence="6 7">
    <name type="scientific">Thalassotalea mangrovi</name>
    <dbReference type="NCBI Taxonomy" id="2572245"/>
    <lineage>
        <taxon>Bacteria</taxon>
        <taxon>Pseudomonadati</taxon>
        <taxon>Pseudomonadota</taxon>
        <taxon>Gammaproteobacteria</taxon>
        <taxon>Alteromonadales</taxon>
        <taxon>Colwelliaceae</taxon>
        <taxon>Thalassotalea</taxon>
    </lineage>
</organism>
<dbReference type="Proteomes" id="UP000307999">
    <property type="component" value="Unassembled WGS sequence"/>
</dbReference>
<sequence>MSQDQAATIAVRAGINTDKHHSAVVPPIHLSSTYRLHGYDQKGEYDYSRSGNPTRSSLATALADLEGGSTGIVTNTGMSAIHLLCQLLNKDDLLVIPHDCYGGSYRLFTHLHQRGLFRLLVIDQTNLDEVRVAMQQKPKLTLLETPSNPLLRIVDVAKICELAKQAGSLVAVDNTFLTPLLQKPLSLGADIVIHSTTKFINGHSDVVAGAVVCKEPQIGEKLTWWANCIGITSSPFDSFLTLRGLKTLPVRIQQHQQNTVSLVALLSEHPAIDAVHYPGLACHPGHQLARQQQSGFGSMVSFELKGGIEAVKCLFDHLTLFTLAQSLGGVESLISHPSTMTHAGMDAEAQLVAGIKPGLVRVSVGIEHIDDLVADLTSALDKCLTV</sequence>
<evidence type="ECO:0000256" key="5">
    <source>
        <dbReference type="RuleBase" id="RU362118"/>
    </source>
</evidence>
<dbReference type="GO" id="GO:0004123">
    <property type="term" value="F:cystathionine gamma-lyase activity"/>
    <property type="evidence" value="ECO:0007669"/>
    <property type="project" value="TreeGrafter"/>
</dbReference>
<evidence type="ECO:0000256" key="1">
    <source>
        <dbReference type="ARBA" id="ARBA00001933"/>
    </source>
</evidence>
<gene>
    <name evidence="6" type="primary">metB</name>
    <name evidence="6" type="ORF">E8M12_03880</name>
</gene>
<name>A0A4U1B7W1_9GAMM</name>
<dbReference type="PANTHER" id="PTHR11808:SF75">
    <property type="entry name" value="CYSTATHIONINE GAMMA-SYNTHASE"/>
    <property type="match status" value="1"/>
</dbReference>
<evidence type="ECO:0000313" key="7">
    <source>
        <dbReference type="Proteomes" id="UP000307999"/>
    </source>
</evidence>
<dbReference type="CDD" id="cd00614">
    <property type="entry name" value="CGS_like"/>
    <property type="match status" value="1"/>
</dbReference>
<dbReference type="FunFam" id="3.90.1150.10:FF:000033">
    <property type="entry name" value="Cystathionine gamma-synthase"/>
    <property type="match status" value="1"/>
</dbReference>
<dbReference type="EMBL" id="SWDB01000007">
    <property type="protein sequence ID" value="TKB46704.1"/>
    <property type="molecule type" value="Genomic_DNA"/>
</dbReference>
<dbReference type="InterPro" id="IPR015422">
    <property type="entry name" value="PyrdxlP-dep_Trfase_small"/>
</dbReference>
<dbReference type="EC" id="2.5.1.48" evidence="6"/>
<dbReference type="Gene3D" id="3.40.640.10">
    <property type="entry name" value="Type I PLP-dependent aspartate aminotransferase-like (Major domain)"/>
    <property type="match status" value="1"/>
</dbReference>
<dbReference type="GO" id="GO:0019343">
    <property type="term" value="P:cysteine biosynthetic process via cystathionine"/>
    <property type="evidence" value="ECO:0007669"/>
    <property type="project" value="TreeGrafter"/>
</dbReference>